<dbReference type="STRING" id="1330018.A0A167NSL5"/>
<evidence type="ECO:0008006" key="4">
    <source>
        <dbReference type="Google" id="ProtNLM"/>
    </source>
</evidence>
<organism evidence="2 3">
    <name type="scientific">Calocera viscosa (strain TUFC12733)</name>
    <dbReference type="NCBI Taxonomy" id="1330018"/>
    <lineage>
        <taxon>Eukaryota</taxon>
        <taxon>Fungi</taxon>
        <taxon>Dikarya</taxon>
        <taxon>Basidiomycota</taxon>
        <taxon>Agaricomycotina</taxon>
        <taxon>Dacrymycetes</taxon>
        <taxon>Dacrymycetales</taxon>
        <taxon>Dacrymycetaceae</taxon>
        <taxon>Calocera</taxon>
    </lineage>
</organism>
<evidence type="ECO:0000313" key="2">
    <source>
        <dbReference type="EMBL" id="KZO98027.1"/>
    </source>
</evidence>
<dbReference type="GO" id="GO:0061630">
    <property type="term" value="F:ubiquitin protein ligase activity"/>
    <property type="evidence" value="ECO:0007669"/>
    <property type="project" value="InterPro"/>
</dbReference>
<reference evidence="2 3" key="1">
    <citation type="journal article" date="2016" name="Mol. Biol. Evol.">
        <title>Comparative Genomics of Early-Diverging Mushroom-Forming Fungi Provides Insights into the Origins of Lignocellulose Decay Capabilities.</title>
        <authorList>
            <person name="Nagy L.G."/>
            <person name="Riley R."/>
            <person name="Tritt A."/>
            <person name="Adam C."/>
            <person name="Daum C."/>
            <person name="Floudas D."/>
            <person name="Sun H."/>
            <person name="Yadav J.S."/>
            <person name="Pangilinan J."/>
            <person name="Larsson K.H."/>
            <person name="Matsuura K."/>
            <person name="Barry K."/>
            <person name="Labutti K."/>
            <person name="Kuo R."/>
            <person name="Ohm R.A."/>
            <person name="Bhattacharya S.S."/>
            <person name="Shirouzu T."/>
            <person name="Yoshinaga Y."/>
            <person name="Martin F.M."/>
            <person name="Grigoriev I.V."/>
            <person name="Hibbett D.S."/>
        </authorList>
    </citation>
    <scope>NUCLEOTIDE SEQUENCE [LARGE SCALE GENOMIC DNA]</scope>
    <source>
        <strain evidence="2 3">TUFC12733</strain>
    </source>
</reference>
<dbReference type="AlphaFoldDB" id="A0A167NSL5"/>
<protein>
    <recommendedName>
        <fullName evidence="4">E3 ubiquitin-protein ligase CCNB1IP1</fullName>
    </recommendedName>
</protein>
<proteinExistence type="predicted"/>
<feature type="coiled-coil region" evidence="1">
    <location>
        <begin position="49"/>
        <end position="129"/>
    </location>
</feature>
<name>A0A167NSL5_CALVF</name>
<dbReference type="PANTHER" id="PTHR14305:SF0">
    <property type="entry name" value="E3 UBIQUITIN-PROTEIN LIGASE CCNB1IP1"/>
    <property type="match status" value="1"/>
</dbReference>
<dbReference type="OrthoDB" id="441210at2759"/>
<evidence type="ECO:0000256" key="1">
    <source>
        <dbReference type="SAM" id="Coils"/>
    </source>
</evidence>
<evidence type="ECO:0000313" key="3">
    <source>
        <dbReference type="Proteomes" id="UP000076738"/>
    </source>
</evidence>
<dbReference type="InterPro" id="IPR042448">
    <property type="entry name" value="CCNB1IP1"/>
</dbReference>
<dbReference type="GO" id="GO:0007131">
    <property type="term" value="P:reciprocal meiotic recombination"/>
    <property type="evidence" value="ECO:0007669"/>
    <property type="project" value="InterPro"/>
</dbReference>
<dbReference type="PANTHER" id="PTHR14305">
    <property type="entry name" value="E3 UBIQUITIN-PROTEIN LIGASE CCNB1IP1"/>
    <property type="match status" value="1"/>
</dbReference>
<dbReference type="GO" id="GO:0000795">
    <property type="term" value="C:synaptonemal complex"/>
    <property type="evidence" value="ECO:0007669"/>
    <property type="project" value="InterPro"/>
</dbReference>
<keyword evidence="3" id="KW-1185">Reference proteome</keyword>
<keyword evidence="1" id="KW-0175">Coiled coil</keyword>
<dbReference type="Proteomes" id="UP000076738">
    <property type="component" value="Unassembled WGS sequence"/>
</dbReference>
<accession>A0A167NSL5</accession>
<gene>
    <name evidence="2" type="ORF">CALVIDRAFT_51396</name>
</gene>
<sequence length="271" mass="30598">MCSLRPTNDYKTTVLAGLNPVTILEICGRAISFWNYQVSQENSFQHAMFKNANEKMAQMQKHLDNVIREANGQISLLQDKVGGLERELELERRRAFDLQEVSRERDKDYQKLKTQLDKYKRKAVLSQNTAMATGVEGPDMPMEEAPAMLQGMSSQPLFGGPNGLLTTPSHRQRDFQPDMHNTVHASRARPMRMNPPQPQSQYPVNVNEPNMSPNHAHQNHNLMGHGGRIHRASGLRYPHAPQPGIVQGMPFTAPVRNSHRRPTAYQSGFPG</sequence>
<dbReference type="EMBL" id="KV417277">
    <property type="protein sequence ID" value="KZO98027.1"/>
    <property type="molecule type" value="Genomic_DNA"/>
</dbReference>